<proteinExistence type="predicted"/>
<accession>A0A4Y2A551</accession>
<organism evidence="1 2">
    <name type="scientific">Araneus ventricosus</name>
    <name type="common">Orbweaver spider</name>
    <name type="synonym">Epeira ventricosa</name>
    <dbReference type="NCBI Taxonomy" id="182803"/>
    <lineage>
        <taxon>Eukaryota</taxon>
        <taxon>Metazoa</taxon>
        <taxon>Ecdysozoa</taxon>
        <taxon>Arthropoda</taxon>
        <taxon>Chelicerata</taxon>
        <taxon>Arachnida</taxon>
        <taxon>Araneae</taxon>
        <taxon>Araneomorphae</taxon>
        <taxon>Entelegynae</taxon>
        <taxon>Araneoidea</taxon>
        <taxon>Araneidae</taxon>
        <taxon>Araneus</taxon>
    </lineage>
</organism>
<comment type="caution">
    <text evidence="1">The sequence shown here is derived from an EMBL/GenBank/DDBJ whole genome shotgun (WGS) entry which is preliminary data.</text>
</comment>
<gene>
    <name evidence="1" type="ORF">AVEN_235472_1</name>
</gene>
<name>A0A4Y2A551_ARAVE</name>
<dbReference type="EMBL" id="BGPR01000005">
    <property type="protein sequence ID" value="GBL74549.1"/>
    <property type="molecule type" value="Genomic_DNA"/>
</dbReference>
<dbReference type="Proteomes" id="UP000499080">
    <property type="component" value="Unassembled WGS sequence"/>
</dbReference>
<evidence type="ECO:0000313" key="1">
    <source>
        <dbReference type="EMBL" id="GBL74549.1"/>
    </source>
</evidence>
<keyword evidence="2" id="KW-1185">Reference proteome</keyword>
<sequence>MFLLCHSSEAVIAYWYVVGAGGFWVRNPIHLKIRLVLVLLHVKSYVGGQMFLRWCSAGVWSLRCRPLHLIAVQKVRRPSQNSPRVALKRNVNITKLNLCSS</sequence>
<dbReference type="AlphaFoldDB" id="A0A4Y2A551"/>
<protein>
    <submittedName>
        <fullName evidence="1">Uncharacterized protein</fullName>
    </submittedName>
</protein>
<reference evidence="1 2" key="1">
    <citation type="journal article" date="2019" name="Sci. Rep.">
        <title>Orb-weaving spider Araneus ventricosus genome elucidates the spidroin gene catalogue.</title>
        <authorList>
            <person name="Kono N."/>
            <person name="Nakamura H."/>
            <person name="Ohtoshi R."/>
            <person name="Moran D.A.P."/>
            <person name="Shinohara A."/>
            <person name="Yoshida Y."/>
            <person name="Fujiwara M."/>
            <person name="Mori M."/>
            <person name="Tomita M."/>
            <person name="Arakawa K."/>
        </authorList>
    </citation>
    <scope>NUCLEOTIDE SEQUENCE [LARGE SCALE GENOMIC DNA]</scope>
</reference>
<evidence type="ECO:0000313" key="2">
    <source>
        <dbReference type="Proteomes" id="UP000499080"/>
    </source>
</evidence>